<keyword evidence="2" id="KW-1185">Reference proteome</keyword>
<sequence length="336" mass="37364">MGLFLTVDHMRRLESVLGPPLDEVGDTRRVAQADGRGFSKLEVEESGVMSEIVRKRGLEDDENLSDEITPAKISKLEDASSNLYFIFFPLRYELIEGSSDSPEDIAEIKEETPENHITESIDESVISKEEVIESSEPEIKQEETSESLKEVKEDNIKVESSENEVKQEVQKKPRCSLAELEEMFKARYTESDPRYVSISAGFDTPLVVKDYPGELAQRVVEEAVIVEDGVGDGVEIAMVIVEEEEDMVIEAGTTTVEVTVEEVGTIIVVVDTVVTAVAGMITEVAEDSVEITKAQITEERVGVHPLNNLSSDSIQNFFVLFLFVMFETIISMLLAM</sequence>
<protein>
    <submittedName>
        <fullName evidence="1">Uncharacterized protein</fullName>
    </submittedName>
</protein>
<accession>A0A8R1YGK2</accession>
<gene>
    <name evidence="1" type="primary">WBGene00106152</name>
</gene>
<evidence type="ECO:0000313" key="1">
    <source>
        <dbReference type="EnsemblMetazoa" id="PPA16598.1"/>
    </source>
</evidence>
<proteinExistence type="predicted"/>
<name>A0A2A6CCJ4_PRIPA</name>
<dbReference type="AlphaFoldDB" id="A0A2A6CCJ4"/>
<dbReference type="EnsemblMetazoa" id="PPA16598.1">
    <property type="protein sequence ID" value="PPA16598.1"/>
    <property type="gene ID" value="WBGene00106152"/>
</dbReference>
<accession>A0A2A6CCJ4</accession>
<evidence type="ECO:0000313" key="2">
    <source>
        <dbReference type="Proteomes" id="UP000005239"/>
    </source>
</evidence>
<dbReference type="Proteomes" id="UP000005239">
    <property type="component" value="Unassembled WGS sequence"/>
</dbReference>
<reference evidence="1" key="2">
    <citation type="submission" date="2022-06" db="UniProtKB">
        <authorList>
            <consortium name="EnsemblMetazoa"/>
        </authorList>
    </citation>
    <scope>IDENTIFICATION</scope>
    <source>
        <strain evidence="1">PS312</strain>
    </source>
</reference>
<organism evidence="1 2">
    <name type="scientific">Pristionchus pacificus</name>
    <name type="common">Parasitic nematode worm</name>
    <dbReference type="NCBI Taxonomy" id="54126"/>
    <lineage>
        <taxon>Eukaryota</taxon>
        <taxon>Metazoa</taxon>
        <taxon>Ecdysozoa</taxon>
        <taxon>Nematoda</taxon>
        <taxon>Chromadorea</taxon>
        <taxon>Rhabditida</taxon>
        <taxon>Rhabditina</taxon>
        <taxon>Diplogasteromorpha</taxon>
        <taxon>Diplogasteroidea</taxon>
        <taxon>Neodiplogasteridae</taxon>
        <taxon>Pristionchus</taxon>
    </lineage>
</organism>
<reference evidence="2" key="1">
    <citation type="journal article" date="2008" name="Nat. Genet.">
        <title>The Pristionchus pacificus genome provides a unique perspective on nematode lifestyle and parasitism.</title>
        <authorList>
            <person name="Dieterich C."/>
            <person name="Clifton S.W."/>
            <person name="Schuster L.N."/>
            <person name="Chinwalla A."/>
            <person name="Delehaunty K."/>
            <person name="Dinkelacker I."/>
            <person name="Fulton L."/>
            <person name="Fulton R."/>
            <person name="Godfrey J."/>
            <person name="Minx P."/>
            <person name="Mitreva M."/>
            <person name="Roeseler W."/>
            <person name="Tian H."/>
            <person name="Witte H."/>
            <person name="Yang S.P."/>
            <person name="Wilson R.K."/>
            <person name="Sommer R.J."/>
        </authorList>
    </citation>
    <scope>NUCLEOTIDE SEQUENCE [LARGE SCALE GENOMIC DNA]</scope>
    <source>
        <strain evidence="2">PS312</strain>
    </source>
</reference>